<keyword evidence="4 5" id="KW-0472">Membrane</keyword>
<dbReference type="InterPro" id="IPR014710">
    <property type="entry name" value="RmlC-like_jellyroll"/>
</dbReference>
<gene>
    <name evidence="7" type="ORF">H8S47_09295</name>
</gene>
<comment type="caution">
    <text evidence="7">The sequence shown here is derived from an EMBL/GenBank/DDBJ whole genome shotgun (WGS) entry which is preliminary data.</text>
</comment>
<dbReference type="EMBL" id="JACONT010000017">
    <property type="protein sequence ID" value="MBC3941874.1"/>
    <property type="molecule type" value="Genomic_DNA"/>
</dbReference>
<dbReference type="CDD" id="cd00038">
    <property type="entry name" value="CAP_ED"/>
    <property type="match status" value="1"/>
</dbReference>
<dbReference type="Gene3D" id="2.30.30.60">
    <property type="match status" value="1"/>
</dbReference>
<keyword evidence="8" id="KW-1185">Reference proteome</keyword>
<dbReference type="InterPro" id="IPR018490">
    <property type="entry name" value="cNMP-bd_dom_sf"/>
</dbReference>
<dbReference type="SUPFAM" id="SSF51206">
    <property type="entry name" value="cAMP-binding domain-like"/>
    <property type="match status" value="1"/>
</dbReference>
<accession>A0ABR7AN45</accession>
<feature type="transmembrane region" description="Helical" evidence="5">
    <location>
        <begin position="71"/>
        <end position="90"/>
    </location>
</feature>
<evidence type="ECO:0000256" key="1">
    <source>
        <dbReference type="ARBA" id="ARBA00004370"/>
    </source>
</evidence>
<evidence type="ECO:0000256" key="2">
    <source>
        <dbReference type="ARBA" id="ARBA00022692"/>
    </source>
</evidence>
<keyword evidence="5" id="KW-0997">Cell inner membrane</keyword>
<dbReference type="InterPro" id="IPR000595">
    <property type="entry name" value="cNMP-bd_dom"/>
</dbReference>
<comment type="subcellular location">
    <subcellularLocation>
        <location evidence="5">Cell inner membrane</location>
        <topology evidence="5">Multi-pass membrane protein</topology>
    </subcellularLocation>
    <subcellularLocation>
        <location evidence="1">Membrane</location>
    </subcellularLocation>
</comment>
<feature type="transmembrane region" description="Helical" evidence="5">
    <location>
        <begin position="6"/>
        <end position="26"/>
    </location>
</feature>
<dbReference type="PANTHER" id="PTHR30221">
    <property type="entry name" value="SMALL-CONDUCTANCE MECHANOSENSITIVE CHANNEL"/>
    <property type="match status" value="1"/>
</dbReference>
<dbReference type="Pfam" id="PF00924">
    <property type="entry name" value="MS_channel_2nd"/>
    <property type="match status" value="1"/>
</dbReference>
<dbReference type="InterPro" id="IPR023408">
    <property type="entry name" value="MscS_beta-dom_sf"/>
</dbReference>
<comment type="similarity">
    <text evidence="5">Belongs to the MscS (TC 1.A.23) family.</text>
</comment>
<name>A0ABR7AN45_9SPHN</name>
<reference evidence="7 8" key="1">
    <citation type="submission" date="2020-08" db="EMBL/GenBank/DDBJ databases">
        <title>Putative novel bacterial strains isolated from necrotic wheat leaf tissues caused by Xanthomonas translucens.</title>
        <authorList>
            <person name="Tambong J.T."/>
        </authorList>
    </citation>
    <scope>NUCLEOTIDE SEQUENCE [LARGE SCALE GENOMIC DNA]</scope>
    <source>
        <strain evidence="8">DOAB 1063</strain>
    </source>
</reference>
<proteinExistence type="inferred from homology"/>
<protein>
    <recommendedName>
        <fullName evidence="5">Small-conductance mechanosensitive channel</fullName>
    </recommendedName>
</protein>
<dbReference type="Gene3D" id="2.60.120.10">
    <property type="entry name" value="Jelly Rolls"/>
    <property type="match status" value="1"/>
</dbReference>
<feature type="domain" description="Cyclic nucleotide-binding" evidence="6">
    <location>
        <begin position="336"/>
        <end position="456"/>
    </location>
</feature>
<dbReference type="Gene3D" id="1.10.287.1260">
    <property type="match status" value="1"/>
</dbReference>
<dbReference type="PROSITE" id="PS50042">
    <property type="entry name" value="CNMP_BINDING_3"/>
    <property type="match status" value="1"/>
</dbReference>
<keyword evidence="5" id="KW-0406">Ion transport</keyword>
<keyword evidence="5" id="KW-0813">Transport</keyword>
<keyword evidence="5" id="KW-1003">Cell membrane</keyword>
<evidence type="ECO:0000313" key="8">
    <source>
        <dbReference type="Proteomes" id="UP000597613"/>
    </source>
</evidence>
<comment type="subunit">
    <text evidence="5">Homoheptamer.</text>
</comment>
<dbReference type="PANTHER" id="PTHR30221:SF1">
    <property type="entry name" value="SMALL-CONDUCTANCE MECHANOSENSITIVE CHANNEL"/>
    <property type="match status" value="1"/>
</dbReference>
<dbReference type="Pfam" id="PF00027">
    <property type="entry name" value="cNMP_binding"/>
    <property type="match status" value="1"/>
</dbReference>
<evidence type="ECO:0000256" key="5">
    <source>
        <dbReference type="RuleBase" id="RU369025"/>
    </source>
</evidence>
<keyword evidence="5" id="KW-0407">Ion channel</keyword>
<evidence type="ECO:0000256" key="4">
    <source>
        <dbReference type="ARBA" id="ARBA00023136"/>
    </source>
</evidence>
<evidence type="ECO:0000259" key="6">
    <source>
        <dbReference type="PROSITE" id="PS50042"/>
    </source>
</evidence>
<sequence length="498" mass="53124">MRETNMYSFLLPIVLLITTAAGALAVRSRPLGVRAGFLALLVTVPASLLYWSGTSPLLTGDTVPMGPEGHWLRALGIVWWFAAARLLALIVDRILGHDEASREARITSDLLCAAIYIAAFLVVLNFVLLLPVNGLVATSGIMAVVIGLALQNTLSDVFSGVAVGIEHPFAVGHRISLGEGVEGVVVQVNWRSIRILTDGEDVATIPNSVVAKAQIVNRSFPTERRATRLQLVRPAAESPEWMMHVLRQAVLLCPDALETPAPSVTISSLGMRSTTYAVDFFVAGSSMIGRTKSLLLLHVHRQLRYAALLAEDEAGVGEEVDPRAGTATALVSQITLFDPLTEAQRGDVARQMKRRTLEEGDLLFREGAEDDRLYVVASGVLEIKRAAGNGAQLLIGRIGAAEYIGEISMLTGAPHTADAAACTRTVVYELSRDVLSPLLRDNAELTQAFEQSVQRGLCLAERAVATQAGAPSAGPGAILAGIRRLFGHGATPAGARRE</sequence>
<feature type="transmembrane region" description="Helical" evidence="5">
    <location>
        <begin position="110"/>
        <end position="128"/>
    </location>
</feature>
<feature type="transmembrane region" description="Helical" evidence="5">
    <location>
        <begin position="33"/>
        <end position="51"/>
    </location>
</feature>
<dbReference type="InterPro" id="IPR006685">
    <property type="entry name" value="MscS_channel_2nd"/>
</dbReference>
<keyword evidence="3 5" id="KW-1133">Transmembrane helix</keyword>
<keyword evidence="2 5" id="KW-0812">Transmembrane</keyword>
<evidence type="ECO:0000256" key="3">
    <source>
        <dbReference type="ARBA" id="ARBA00022989"/>
    </source>
</evidence>
<dbReference type="RefSeq" id="WP_187503592.1">
    <property type="nucleotide sequence ID" value="NZ_CP162536.1"/>
</dbReference>
<dbReference type="InterPro" id="IPR045275">
    <property type="entry name" value="MscS_archaea/bacteria_type"/>
</dbReference>
<evidence type="ECO:0000313" key="7">
    <source>
        <dbReference type="EMBL" id="MBC3941874.1"/>
    </source>
</evidence>
<comment type="function">
    <text evidence="5">Mechanosensitive channel that participates in the regulation of osmotic pressure changes within the cell, opening in response to stretch forces in the membrane lipid bilayer, without the need for other proteins. Contributes to normal resistance to hypoosmotic shock. Forms an ion channel of 1.0 nanosiemens conductance with a slight preference for anions.</text>
</comment>
<organism evidence="7 8">
    <name type="scientific">Sphingomonas albertensis</name>
    <dbReference type="NCBI Taxonomy" id="2762591"/>
    <lineage>
        <taxon>Bacteria</taxon>
        <taxon>Pseudomonadati</taxon>
        <taxon>Pseudomonadota</taxon>
        <taxon>Alphaproteobacteria</taxon>
        <taxon>Sphingomonadales</taxon>
        <taxon>Sphingomonadaceae</taxon>
        <taxon>Sphingomonas</taxon>
    </lineage>
</organism>
<dbReference type="SMART" id="SM00100">
    <property type="entry name" value="cNMP"/>
    <property type="match status" value="1"/>
</dbReference>
<dbReference type="Proteomes" id="UP000597613">
    <property type="component" value="Unassembled WGS sequence"/>
</dbReference>
<dbReference type="InterPro" id="IPR010920">
    <property type="entry name" value="LSM_dom_sf"/>
</dbReference>
<dbReference type="SUPFAM" id="SSF50182">
    <property type="entry name" value="Sm-like ribonucleoproteins"/>
    <property type="match status" value="1"/>
</dbReference>